<protein>
    <submittedName>
        <fullName evidence="6">Transcriptional regulator FNR</fullName>
    </submittedName>
</protein>
<dbReference type="Gene3D" id="2.60.120.10">
    <property type="entry name" value="Jelly Rolls"/>
    <property type="match status" value="1"/>
</dbReference>
<dbReference type="Pfam" id="PF00027">
    <property type="entry name" value="cNMP_binding"/>
    <property type="match status" value="1"/>
</dbReference>
<evidence type="ECO:0000256" key="2">
    <source>
        <dbReference type="ARBA" id="ARBA00023125"/>
    </source>
</evidence>
<dbReference type="GO" id="GO:0003700">
    <property type="term" value="F:DNA-binding transcription factor activity"/>
    <property type="evidence" value="ECO:0007669"/>
    <property type="project" value="TreeGrafter"/>
</dbReference>
<keyword evidence="1" id="KW-0805">Transcription regulation</keyword>
<keyword evidence="2" id="KW-0238">DNA-binding</keyword>
<reference evidence="7" key="1">
    <citation type="submission" date="2019-11" db="EMBL/GenBank/DDBJ databases">
        <title>Isolation and characterization of two novel species in the genus Thiomicrorhabdus.</title>
        <authorList>
            <person name="Mochizuki J."/>
            <person name="Kojima H."/>
            <person name="Fukui M."/>
        </authorList>
    </citation>
    <scope>NUCLEOTIDE SEQUENCE [LARGE SCALE GENOMIC DNA]</scope>
    <source>
        <strain evidence="7">AkT22</strain>
    </source>
</reference>
<dbReference type="CDD" id="cd00038">
    <property type="entry name" value="CAP_ED"/>
    <property type="match status" value="1"/>
</dbReference>
<dbReference type="RefSeq" id="WP_173291753.1">
    <property type="nucleotide sequence ID" value="NZ_AP021888.1"/>
</dbReference>
<accession>A0A6F8PPG3</accession>
<evidence type="ECO:0000313" key="7">
    <source>
        <dbReference type="Proteomes" id="UP000501466"/>
    </source>
</evidence>
<evidence type="ECO:0000256" key="1">
    <source>
        <dbReference type="ARBA" id="ARBA00023015"/>
    </source>
</evidence>
<dbReference type="Gene3D" id="1.10.10.10">
    <property type="entry name" value="Winged helix-like DNA-binding domain superfamily/Winged helix DNA-binding domain"/>
    <property type="match status" value="1"/>
</dbReference>
<dbReference type="InterPro" id="IPR018490">
    <property type="entry name" value="cNMP-bd_dom_sf"/>
</dbReference>
<dbReference type="InterPro" id="IPR000595">
    <property type="entry name" value="cNMP-bd_dom"/>
</dbReference>
<dbReference type="PANTHER" id="PTHR24567">
    <property type="entry name" value="CRP FAMILY TRANSCRIPTIONAL REGULATORY PROTEIN"/>
    <property type="match status" value="1"/>
</dbReference>
<keyword evidence="3" id="KW-0804">Transcription</keyword>
<dbReference type="PANTHER" id="PTHR24567:SF75">
    <property type="entry name" value="FUMARATE AND NITRATE REDUCTION REGULATORY PROTEIN"/>
    <property type="match status" value="1"/>
</dbReference>
<dbReference type="InterPro" id="IPR012318">
    <property type="entry name" value="HTH_CRP"/>
</dbReference>
<evidence type="ECO:0000256" key="3">
    <source>
        <dbReference type="ARBA" id="ARBA00023163"/>
    </source>
</evidence>
<evidence type="ECO:0000259" key="4">
    <source>
        <dbReference type="PROSITE" id="PS50042"/>
    </source>
</evidence>
<dbReference type="SUPFAM" id="SSF51206">
    <property type="entry name" value="cAMP-binding domain-like"/>
    <property type="match status" value="1"/>
</dbReference>
<name>A0A6F8PPG3_9GAMM</name>
<dbReference type="Pfam" id="PF13545">
    <property type="entry name" value="HTH_Crp_2"/>
    <property type="match status" value="1"/>
</dbReference>
<dbReference type="KEGG" id="tzo:THMIRHAT_17410"/>
<keyword evidence="7" id="KW-1185">Reference proteome</keyword>
<feature type="domain" description="HTH crp-type" evidence="5">
    <location>
        <begin position="156"/>
        <end position="229"/>
    </location>
</feature>
<dbReference type="PRINTS" id="PR00034">
    <property type="entry name" value="HTHCRP"/>
</dbReference>
<dbReference type="InterPro" id="IPR036390">
    <property type="entry name" value="WH_DNA-bd_sf"/>
</dbReference>
<dbReference type="AlphaFoldDB" id="A0A6F8PPG3"/>
<proteinExistence type="predicted"/>
<dbReference type="InterPro" id="IPR050397">
    <property type="entry name" value="Env_Response_Regulators"/>
</dbReference>
<dbReference type="InterPro" id="IPR014710">
    <property type="entry name" value="RmlC-like_jellyroll"/>
</dbReference>
<dbReference type="GO" id="GO:0003677">
    <property type="term" value="F:DNA binding"/>
    <property type="evidence" value="ECO:0007669"/>
    <property type="project" value="UniProtKB-KW"/>
</dbReference>
<gene>
    <name evidence="6" type="ORF">THMIRHAT_17410</name>
</gene>
<dbReference type="SMART" id="SM00419">
    <property type="entry name" value="HTH_CRP"/>
    <property type="match status" value="1"/>
</dbReference>
<evidence type="ECO:0000313" key="6">
    <source>
        <dbReference type="EMBL" id="BBP43995.1"/>
    </source>
</evidence>
<dbReference type="SUPFAM" id="SSF46785">
    <property type="entry name" value="Winged helix' DNA-binding domain"/>
    <property type="match status" value="1"/>
</dbReference>
<dbReference type="SMART" id="SM00100">
    <property type="entry name" value="cNMP"/>
    <property type="match status" value="1"/>
</dbReference>
<sequence length="236" mass="27036">MTENLNGNRSNCLQCGLQKICFPKGLFRSDVERLEQVVDKMPTLDRGEILFKAGDKFKSLYAIKAGMVKIYSINDNDEEIIHGFYLPGDVVGSEALADKVHLFNAVAQDVTSVCSIEMEQLQDLSKMVPNLYTHILAIMSRDIVDGRIHNELLTKKSADQRVAYFLWTMVERYQLRGYQYTQFRLNILHKEVASFLNLTPETVSRVMAKMAKDDILSWKKKEVNVLNIDRLKNLAL</sequence>
<dbReference type="PROSITE" id="PS51063">
    <property type="entry name" value="HTH_CRP_2"/>
    <property type="match status" value="1"/>
</dbReference>
<evidence type="ECO:0000259" key="5">
    <source>
        <dbReference type="PROSITE" id="PS51063"/>
    </source>
</evidence>
<feature type="domain" description="Cyclic nucleotide-binding" evidence="4">
    <location>
        <begin position="22"/>
        <end position="96"/>
    </location>
</feature>
<organism evidence="6 7">
    <name type="scientific">Thiosulfativibrio zosterae</name>
    <dbReference type="NCBI Taxonomy" id="2675053"/>
    <lineage>
        <taxon>Bacteria</taxon>
        <taxon>Pseudomonadati</taxon>
        <taxon>Pseudomonadota</taxon>
        <taxon>Gammaproteobacteria</taxon>
        <taxon>Thiotrichales</taxon>
        <taxon>Piscirickettsiaceae</taxon>
        <taxon>Thiosulfativibrio</taxon>
    </lineage>
</organism>
<dbReference type="InterPro" id="IPR036388">
    <property type="entry name" value="WH-like_DNA-bd_sf"/>
</dbReference>
<dbReference type="Proteomes" id="UP000501466">
    <property type="component" value="Chromosome"/>
</dbReference>
<dbReference type="EMBL" id="AP021888">
    <property type="protein sequence ID" value="BBP43995.1"/>
    <property type="molecule type" value="Genomic_DNA"/>
</dbReference>
<dbReference type="PROSITE" id="PS50042">
    <property type="entry name" value="CNMP_BINDING_3"/>
    <property type="match status" value="1"/>
</dbReference>
<dbReference type="GO" id="GO:0005829">
    <property type="term" value="C:cytosol"/>
    <property type="evidence" value="ECO:0007669"/>
    <property type="project" value="TreeGrafter"/>
</dbReference>